<feature type="region of interest" description="Disordered" evidence="4">
    <location>
        <begin position="690"/>
        <end position="712"/>
    </location>
</feature>
<reference evidence="6 7" key="1">
    <citation type="submission" date="2024-02" db="EMBL/GenBank/DDBJ databases">
        <authorList>
            <person name="Chen Y."/>
            <person name="Shah S."/>
            <person name="Dougan E. K."/>
            <person name="Thang M."/>
            <person name="Chan C."/>
        </authorList>
    </citation>
    <scope>NUCLEOTIDE SEQUENCE [LARGE SCALE GENOMIC DNA]</scope>
</reference>
<feature type="transmembrane region" description="Helical" evidence="5">
    <location>
        <begin position="108"/>
        <end position="128"/>
    </location>
</feature>
<feature type="transmembrane region" description="Helical" evidence="5">
    <location>
        <begin position="385"/>
        <end position="404"/>
    </location>
</feature>
<keyword evidence="5" id="KW-0812">Transmembrane</keyword>
<keyword evidence="5" id="KW-1133">Transmembrane helix</keyword>
<evidence type="ECO:0000313" key="7">
    <source>
        <dbReference type="Proteomes" id="UP001642484"/>
    </source>
</evidence>
<accession>A0ABP0QX61</accession>
<evidence type="ECO:0000256" key="4">
    <source>
        <dbReference type="SAM" id="MobiDB-lite"/>
    </source>
</evidence>
<feature type="transmembrane region" description="Helical" evidence="5">
    <location>
        <begin position="71"/>
        <end position="96"/>
    </location>
</feature>
<dbReference type="InterPro" id="IPR017907">
    <property type="entry name" value="Znf_RING_CS"/>
</dbReference>
<keyword evidence="3" id="KW-0862">Zinc</keyword>
<proteinExistence type="predicted"/>
<keyword evidence="2" id="KW-0863">Zinc-finger</keyword>
<keyword evidence="1" id="KW-0479">Metal-binding</keyword>
<name>A0ABP0QX61_9DINO</name>
<keyword evidence="5" id="KW-0472">Membrane</keyword>
<organism evidence="6 7">
    <name type="scientific">Durusdinium trenchii</name>
    <dbReference type="NCBI Taxonomy" id="1381693"/>
    <lineage>
        <taxon>Eukaryota</taxon>
        <taxon>Sar</taxon>
        <taxon>Alveolata</taxon>
        <taxon>Dinophyceae</taxon>
        <taxon>Suessiales</taxon>
        <taxon>Symbiodiniaceae</taxon>
        <taxon>Durusdinium</taxon>
    </lineage>
</organism>
<gene>
    <name evidence="6" type="ORF">CCMP2556_LOCUS44433</name>
</gene>
<feature type="transmembrane region" description="Helical" evidence="5">
    <location>
        <begin position="248"/>
        <end position="266"/>
    </location>
</feature>
<dbReference type="EMBL" id="CAXAMN010025139">
    <property type="protein sequence ID" value="CAK9092892.1"/>
    <property type="molecule type" value="Genomic_DNA"/>
</dbReference>
<evidence type="ECO:0000256" key="1">
    <source>
        <dbReference type="ARBA" id="ARBA00022723"/>
    </source>
</evidence>
<feature type="transmembrane region" description="Helical" evidence="5">
    <location>
        <begin position="210"/>
        <end position="228"/>
    </location>
</feature>
<evidence type="ECO:0000313" key="6">
    <source>
        <dbReference type="EMBL" id="CAK9092892.1"/>
    </source>
</evidence>
<keyword evidence="7" id="KW-1185">Reference proteome</keyword>
<evidence type="ECO:0000256" key="5">
    <source>
        <dbReference type="SAM" id="Phobius"/>
    </source>
</evidence>
<feature type="transmembrane region" description="Helical" evidence="5">
    <location>
        <begin position="424"/>
        <end position="446"/>
    </location>
</feature>
<evidence type="ECO:0008006" key="8">
    <source>
        <dbReference type="Google" id="ProtNLM"/>
    </source>
</evidence>
<evidence type="ECO:0000256" key="2">
    <source>
        <dbReference type="ARBA" id="ARBA00022771"/>
    </source>
</evidence>
<dbReference type="PROSITE" id="PS00518">
    <property type="entry name" value="ZF_RING_1"/>
    <property type="match status" value="1"/>
</dbReference>
<sequence length="784" mass="86972">MHLIEQQAAAAVQRGLFISASARGVCLSLSCLARLWPSYHSSANVSKVDYFISHSWSCPGWKKMLGMCYYFNFNLATMLSIFTCMVGASILVLVAGSFSGVASEYQDWLAVTLLYSPILVFFLTFFLGHLPRCKTFWFDGACVNQTDMLEKAAILQAIPAFVANSTEMLVLWDDEYFQRLWCIFDLAVFCKTSRSQYFALHFVPNWAPSFSLSCFMVMALGVFILPVVPRNDWPSPDSLFTSWFYDELAPLPVLVMAPMLLAWFGFEKLDGHKQMLDQMASFDFRNAQCTLETDRVVLQRQVQDLFDEALEPPLSISIDAAGVSETVSDADSADPLLLKKVLQGSRHVTSYPTEEEVIDHFNAYVRGPLRDRVVSLMGHEMDISLKLCAVSNLPVVLLGFFLVFSCDRHSDCSSALVQGYASVSHYLVTTALINCVIVPLLMSFAFPLALRANHLVTLLVKGKVWRFVFGFVVSSLVFAFVNVLQAAGAAGMVVIACQGVDEMLQRYPRVLTLSEDALVWVFARRASSRRFNGSLRPVEVDDREVDGAAVGERLLVQRWPCAVLVQIRRLLGMAYAKGSPPSRCAEHFSCKKIQCGNVLVDALVLSCGHDLCLSCAASALRQTRSLSGKTVRCLLCPSITELCDEAAKTLLSRPTVPMVEPQALPLRTPEWPSQASGMNLGVLYPPRIPNERARRDESSPQSLDSGPSRGIPARALVPAPMPTSCVPVPSSAIARRDEEPWPGRTVHIFRCAEHPEEPATYFCASTGDWRLLDWLTGSSRMFQM</sequence>
<evidence type="ECO:0000256" key="3">
    <source>
        <dbReference type="ARBA" id="ARBA00022833"/>
    </source>
</evidence>
<comment type="caution">
    <text evidence="6">The sequence shown here is derived from an EMBL/GenBank/DDBJ whole genome shotgun (WGS) entry which is preliminary data.</text>
</comment>
<feature type="transmembrane region" description="Helical" evidence="5">
    <location>
        <begin position="467"/>
        <end position="496"/>
    </location>
</feature>
<protein>
    <recommendedName>
        <fullName evidence="8">RING-type domain-containing protein</fullName>
    </recommendedName>
</protein>
<dbReference type="Proteomes" id="UP001642484">
    <property type="component" value="Unassembled WGS sequence"/>
</dbReference>